<keyword evidence="2" id="KW-1185">Reference proteome</keyword>
<gene>
    <name evidence="1" type="ORF">FB4_2680</name>
</gene>
<evidence type="ECO:0000313" key="2">
    <source>
        <dbReference type="Proteomes" id="UP000004324"/>
    </source>
</evidence>
<reference evidence="1 2" key="1">
    <citation type="journal article" date="2012" name="J. Bacteriol.">
        <title>Draft Genome Sequences for Two Metal-Reducing Pelosinus fermentans Strains Isolated from a Cr(VI)-Contaminated Site and for Type Strain R7.</title>
        <authorList>
            <person name="Brown S.D."/>
            <person name="Podar M."/>
            <person name="Klingeman D.M."/>
            <person name="Johnson C.M."/>
            <person name="Yang Z.K."/>
            <person name="Utturkar S.M."/>
            <person name="Land M.L."/>
            <person name="Mosher J.J."/>
            <person name="Hurt R.A.Jr."/>
            <person name="Phelps T.J."/>
            <person name="Palumbo A.V."/>
            <person name="Arkin A.P."/>
            <person name="Hazen T.C."/>
            <person name="Elias D.A."/>
        </authorList>
    </citation>
    <scope>NUCLEOTIDE SEQUENCE [LARGE SCALE GENOMIC DNA]</scope>
    <source>
        <strain evidence="1 2">B4</strain>
    </source>
</reference>
<organism evidence="1 2">
    <name type="scientific">Pelosinus fermentans B4</name>
    <dbReference type="NCBI Taxonomy" id="1149862"/>
    <lineage>
        <taxon>Bacteria</taxon>
        <taxon>Bacillati</taxon>
        <taxon>Bacillota</taxon>
        <taxon>Negativicutes</taxon>
        <taxon>Selenomonadales</taxon>
        <taxon>Sporomusaceae</taxon>
        <taxon>Pelosinus</taxon>
    </lineage>
</organism>
<dbReference type="Proteomes" id="UP000004324">
    <property type="component" value="Unassembled WGS sequence"/>
</dbReference>
<accession>I9B2Y8</accession>
<dbReference type="EMBL" id="AKVJ01000017">
    <property type="protein sequence ID" value="EIW19497.1"/>
    <property type="molecule type" value="Genomic_DNA"/>
</dbReference>
<evidence type="ECO:0000313" key="1">
    <source>
        <dbReference type="EMBL" id="EIW19497.1"/>
    </source>
</evidence>
<dbReference type="AlphaFoldDB" id="I9B2Y8"/>
<proteinExistence type="predicted"/>
<name>I9B2Y8_9FIRM</name>
<dbReference type="PATRIC" id="fig|1149862.3.peg.1229"/>
<comment type="caution">
    <text evidence="1">The sequence shown here is derived from an EMBL/GenBank/DDBJ whole genome shotgun (WGS) entry which is preliminary data.</text>
</comment>
<sequence>MKRGTTALRILIQIAIRLEKKNAAVKESPAIDSQKGADILRQKY</sequence>
<protein>
    <submittedName>
        <fullName evidence="1">Uncharacterized protein</fullName>
    </submittedName>
</protein>